<comment type="similarity">
    <text evidence="2 7">Belongs to the class-D beta-lactamase family.</text>
</comment>
<dbReference type="PROSITE" id="PS00337">
    <property type="entry name" value="BETA_LACTAMASE_D"/>
    <property type="match status" value="1"/>
</dbReference>
<reference evidence="11" key="1">
    <citation type="journal article" date="2019" name="Int. J. Syst. Evol. Microbiol.">
        <title>The Global Catalogue of Microorganisms (GCM) 10K type strain sequencing project: providing services to taxonomists for standard genome sequencing and annotation.</title>
        <authorList>
            <consortium name="The Broad Institute Genomics Platform"/>
            <consortium name="The Broad Institute Genome Sequencing Center for Infectious Disease"/>
            <person name="Wu L."/>
            <person name="Ma J."/>
        </authorList>
    </citation>
    <scope>NUCLEOTIDE SEQUENCE [LARGE SCALE GENOMIC DNA]</scope>
    <source>
        <strain evidence="11">CGMCC 4.7393</strain>
    </source>
</reference>
<dbReference type="InterPro" id="IPR012338">
    <property type="entry name" value="Beta-lactam/transpept-like"/>
</dbReference>
<dbReference type="Proteomes" id="UP001596405">
    <property type="component" value="Unassembled WGS sequence"/>
</dbReference>
<comment type="catalytic activity">
    <reaction evidence="1 7">
        <text>a beta-lactam + H2O = a substituted beta-amino acid</text>
        <dbReference type="Rhea" id="RHEA:20401"/>
        <dbReference type="ChEBI" id="CHEBI:15377"/>
        <dbReference type="ChEBI" id="CHEBI:35627"/>
        <dbReference type="ChEBI" id="CHEBI:140347"/>
        <dbReference type="EC" id="3.5.2.6"/>
    </reaction>
</comment>
<evidence type="ECO:0000256" key="1">
    <source>
        <dbReference type="ARBA" id="ARBA00001526"/>
    </source>
</evidence>
<evidence type="ECO:0000256" key="2">
    <source>
        <dbReference type="ARBA" id="ARBA00007898"/>
    </source>
</evidence>
<comment type="caution">
    <text evidence="10">The sequence shown here is derived from an EMBL/GenBank/DDBJ whole genome shotgun (WGS) entry which is preliminary data.</text>
</comment>
<evidence type="ECO:0000256" key="8">
    <source>
        <dbReference type="SAM" id="SignalP"/>
    </source>
</evidence>
<organism evidence="10 11">
    <name type="scientific">Rufibacter roseus</name>
    <dbReference type="NCBI Taxonomy" id="1567108"/>
    <lineage>
        <taxon>Bacteria</taxon>
        <taxon>Pseudomonadati</taxon>
        <taxon>Bacteroidota</taxon>
        <taxon>Cytophagia</taxon>
        <taxon>Cytophagales</taxon>
        <taxon>Hymenobacteraceae</taxon>
        <taxon>Rufibacter</taxon>
    </lineage>
</organism>
<dbReference type="InterPro" id="IPR050515">
    <property type="entry name" value="Beta-lactam/transpept"/>
</dbReference>
<keyword evidence="5 7" id="KW-0378">Hydrolase</keyword>
<gene>
    <name evidence="10" type="ORF">ACFQHR_12050</name>
</gene>
<keyword evidence="11" id="KW-1185">Reference proteome</keyword>
<keyword evidence="6 7" id="KW-0046">Antibiotic resistance</keyword>
<protein>
    <recommendedName>
        <fullName evidence="3 7">Beta-lactamase</fullName>
        <ecNumber evidence="3 7">3.5.2.6</ecNumber>
    </recommendedName>
</protein>
<name>A0ABW2DKJ5_9BACT</name>
<feature type="domain" description="Penicillin-binding protein transpeptidase" evidence="9">
    <location>
        <begin position="60"/>
        <end position="256"/>
    </location>
</feature>
<evidence type="ECO:0000313" key="10">
    <source>
        <dbReference type="EMBL" id="MFC6998361.1"/>
    </source>
</evidence>
<dbReference type="InterPro" id="IPR002137">
    <property type="entry name" value="Beta-lactam_class-D_AS"/>
</dbReference>
<evidence type="ECO:0000259" key="9">
    <source>
        <dbReference type="Pfam" id="PF00905"/>
    </source>
</evidence>
<dbReference type="EMBL" id="JBHSYQ010000005">
    <property type="protein sequence ID" value="MFC6998361.1"/>
    <property type="molecule type" value="Genomic_DNA"/>
</dbReference>
<keyword evidence="4 8" id="KW-0732">Signal</keyword>
<dbReference type="Gene3D" id="3.40.710.10">
    <property type="entry name" value="DD-peptidase/beta-lactamase superfamily"/>
    <property type="match status" value="1"/>
</dbReference>
<dbReference type="PANTHER" id="PTHR30627">
    <property type="entry name" value="PEPTIDOGLYCAN D,D-TRANSPEPTIDASE"/>
    <property type="match status" value="1"/>
</dbReference>
<evidence type="ECO:0000313" key="11">
    <source>
        <dbReference type="Proteomes" id="UP001596405"/>
    </source>
</evidence>
<proteinExistence type="inferred from homology"/>
<dbReference type="PANTHER" id="PTHR30627:SF6">
    <property type="entry name" value="BETA-LACTAMASE YBXI-RELATED"/>
    <property type="match status" value="1"/>
</dbReference>
<dbReference type="Pfam" id="PF00905">
    <property type="entry name" value="Transpeptidase"/>
    <property type="match status" value="1"/>
</dbReference>
<evidence type="ECO:0000256" key="3">
    <source>
        <dbReference type="ARBA" id="ARBA00012865"/>
    </source>
</evidence>
<accession>A0ABW2DKJ5</accession>
<feature type="chain" id="PRO_5047108002" description="Beta-lactamase" evidence="8">
    <location>
        <begin position="22"/>
        <end position="265"/>
    </location>
</feature>
<evidence type="ECO:0000256" key="5">
    <source>
        <dbReference type="ARBA" id="ARBA00022801"/>
    </source>
</evidence>
<dbReference type="EC" id="3.5.2.6" evidence="3 7"/>
<evidence type="ECO:0000256" key="7">
    <source>
        <dbReference type="RuleBase" id="RU361140"/>
    </source>
</evidence>
<dbReference type="SUPFAM" id="SSF56601">
    <property type="entry name" value="beta-lactamase/transpeptidase-like"/>
    <property type="match status" value="1"/>
</dbReference>
<sequence length="265" mass="30775">MKQLLSFSLLLYFFVSHAIKAQDLQQPFRDCGLQGSFTLYDLKNNRWTYSDAADSKRASLPASTFKILNSLIALEEQTVANEHEVLRWDGQKHDIAAWNADTDMAQAFKNSTVWFYVRLAEKIGKDQYRAYLKRSGYGNGKLNKSLGADFWNYGDFAVSPKEQIEFLRKFHAEQLPFSKENIRKVKKMMVEEQIPEYTLRAKTGWTIYGGTDSGWWVGYVETKDNVYFFATRVHKERSTQNENFASYRKTITRNLLQQLGVLPLL</sequence>
<dbReference type="RefSeq" id="WP_066618283.1">
    <property type="nucleotide sequence ID" value="NZ_JBHSYQ010000005.1"/>
</dbReference>
<evidence type="ECO:0000256" key="4">
    <source>
        <dbReference type="ARBA" id="ARBA00022729"/>
    </source>
</evidence>
<dbReference type="InterPro" id="IPR001460">
    <property type="entry name" value="PCN-bd_Tpept"/>
</dbReference>
<feature type="signal peptide" evidence="8">
    <location>
        <begin position="1"/>
        <end position="21"/>
    </location>
</feature>
<evidence type="ECO:0000256" key="6">
    <source>
        <dbReference type="ARBA" id="ARBA00023251"/>
    </source>
</evidence>